<proteinExistence type="predicted"/>
<keyword evidence="4" id="KW-1185">Reference proteome</keyword>
<dbReference type="InterPro" id="IPR001173">
    <property type="entry name" value="Glyco_trans_2-like"/>
</dbReference>
<evidence type="ECO:0000313" key="4">
    <source>
        <dbReference type="Proteomes" id="UP001464891"/>
    </source>
</evidence>
<gene>
    <name evidence="3" type="ORF">NC998_11175</name>
</gene>
<organism evidence="3 4">
    <name type="scientific">Trichocoleus desertorum GB2-A4</name>
    <dbReference type="NCBI Taxonomy" id="2933944"/>
    <lineage>
        <taxon>Bacteria</taxon>
        <taxon>Bacillati</taxon>
        <taxon>Cyanobacteriota</taxon>
        <taxon>Cyanophyceae</taxon>
        <taxon>Leptolyngbyales</taxon>
        <taxon>Trichocoleusaceae</taxon>
        <taxon>Trichocoleus</taxon>
    </lineage>
</organism>
<dbReference type="Proteomes" id="UP001464891">
    <property type="component" value="Unassembled WGS sequence"/>
</dbReference>
<dbReference type="InterPro" id="IPR029044">
    <property type="entry name" value="Nucleotide-diphossugar_trans"/>
</dbReference>
<keyword evidence="3" id="KW-0808">Transferase</keyword>
<dbReference type="InterPro" id="IPR050834">
    <property type="entry name" value="Glycosyltransf_2"/>
</dbReference>
<dbReference type="Pfam" id="PF00535">
    <property type="entry name" value="Glycos_transf_2"/>
    <property type="match status" value="1"/>
</dbReference>
<keyword evidence="3" id="KW-0328">Glycosyltransferase</keyword>
<dbReference type="Gene3D" id="3.90.550.10">
    <property type="entry name" value="Spore Coat Polysaccharide Biosynthesis Protein SpsA, Chain A"/>
    <property type="match status" value="1"/>
</dbReference>
<dbReference type="EC" id="2.4.-.-" evidence="3"/>
<dbReference type="RefSeq" id="WP_190435989.1">
    <property type="nucleotide sequence ID" value="NZ_JAMPKM010000005.1"/>
</dbReference>
<keyword evidence="1" id="KW-0812">Transmembrane</keyword>
<protein>
    <submittedName>
        <fullName evidence="3">Glycosyltransferase</fullName>
        <ecNumber evidence="3">2.4.-.-</ecNumber>
    </submittedName>
</protein>
<dbReference type="PANTHER" id="PTHR43685:SF3">
    <property type="entry name" value="SLR2126 PROTEIN"/>
    <property type="match status" value="1"/>
</dbReference>
<dbReference type="SUPFAM" id="SSF53448">
    <property type="entry name" value="Nucleotide-diphospho-sugar transferases"/>
    <property type="match status" value="1"/>
</dbReference>
<feature type="transmembrane region" description="Helical" evidence="1">
    <location>
        <begin position="227"/>
        <end position="253"/>
    </location>
</feature>
<dbReference type="PANTHER" id="PTHR43685">
    <property type="entry name" value="GLYCOSYLTRANSFERASE"/>
    <property type="match status" value="1"/>
</dbReference>
<comment type="caution">
    <text evidence="3">The sequence shown here is derived from an EMBL/GenBank/DDBJ whole genome shotgun (WGS) entry which is preliminary data.</text>
</comment>
<name>A0ABV0J7A0_9CYAN</name>
<feature type="domain" description="Glycosyltransferase 2-like" evidence="2">
    <location>
        <begin position="3"/>
        <end position="163"/>
    </location>
</feature>
<evidence type="ECO:0000259" key="2">
    <source>
        <dbReference type="Pfam" id="PF00535"/>
    </source>
</evidence>
<reference evidence="3 4" key="1">
    <citation type="submission" date="2022-04" db="EMBL/GenBank/DDBJ databases">
        <title>Positive selection, recombination, and allopatry shape intraspecific diversity of widespread and dominant cyanobacteria.</title>
        <authorList>
            <person name="Wei J."/>
            <person name="Shu W."/>
            <person name="Hu C."/>
        </authorList>
    </citation>
    <scope>NUCLEOTIDE SEQUENCE [LARGE SCALE GENOMIC DNA]</scope>
    <source>
        <strain evidence="3 4">GB2-A4</strain>
    </source>
</reference>
<dbReference type="EMBL" id="JAMPKM010000005">
    <property type="protein sequence ID" value="MEP0817659.1"/>
    <property type="molecule type" value="Genomic_DNA"/>
</dbReference>
<dbReference type="GO" id="GO:0016757">
    <property type="term" value="F:glycosyltransferase activity"/>
    <property type="evidence" value="ECO:0007669"/>
    <property type="project" value="UniProtKB-KW"/>
</dbReference>
<keyword evidence="1" id="KW-0472">Membrane</keyword>
<evidence type="ECO:0000313" key="3">
    <source>
        <dbReference type="EMBL" id="MEP0817659.1"/>
    </source>
</evidence>
<accession>A0ABV0J7A0</accession>
<sequence length="340" mass="38561">MISLVTTVLNDQQGCAAFFTQMEAQTYLPDEIVIVDAGSKDGTWEFLQNYQPKKPYPLQVTQEIGCNVARGRNLAIAQAQHEIIVSTDIGCMWESQWLEELARPLLENKQLEAVMGSWQVRWEDLKSDWAKIEYALLDGPKLIATPKSHASSRAIAYRKSLWEKIGGYPEDLTLAGDDMLFALLLHETTDRVACAPIPRCYWERPVTLKSFCKETRRNFRGGGEAGIWLKYGFLVGGKLLLEVLLLLIGLVWLLFASPVWVGALFLSGFLFVVGLRVLRLVPAMQRLNAYGYPGGWLRIVLFEYLTKFWSVVGYWEGFLAGIKHCQKGRERLRSIQVKPV</sequence>
<evidence type="ECO:0000256" key="1">
    <source>
        <dbReference type="SAM" id="Phobius"/>
    </source>
</evidence>
<feature type="transmembrane region" description="Helical" evidence="1">
    <location>
        <begin position="259"/>
        <end position="278"/>
    </location>
</feature>
<keyword evidence="1" id="KW-1133">Transmembrane helix</keyword>